<proteinExistence type="predicted"/>
<organism evidence="2 3">
    <name type="scientific">Rhynocoris fuscipes</name>
    <dbReference type="NCBI Taxonomy" id="488301"/>
    <lineage>
        <taxon>Eukaryota</taxon>
        <taxon>Metazoa</taxon>
        <taxon>Ecdysozoa</taxon>
        <taxon>Arthropoda</taxon>
        <taxon>Hexapoda</taxon>
        <taxon>Insecta</taxon>
        <taxon>Pterygota</taxon>
        <taxon>Neoptera</taxon>
        <taxon>Paraneoptera</taxon>
        <taxon>Hemiptera</taxon>
        <taxon>Heteroptera</taxon>
        <taxon>Panheteroptera</taxon>
        <taxon>Cimicomorpha</taxon>
        <taxon>Reduviidae</taxon>
        <taxon>Harpactorinae</taxon>
        <taxon>Harpactorini</taxon>
        <taxon>Rhynocoris</taxon>
    </lineage>
</organism>
<dbReference type="EMBL" id="JAPXFL010000003">
    <property type="protein sequence ID" value="KAK9509727.1"/>
    <property type="molecule type" value="Genomic_DNA"/>
</dbReference>
<sequence>MKCALALVTVFMLATLAYSYPSLGEHHHEEGEQEIWEPLGEITEEHVQRFKRASCDLFSFHSKWFTPNHSVCAAHSINDFPNAFSSNPVLYVDASTLLTNSTS</sequence>
<feature type="signal peptide" evidence="1">
    <location>
        <begin position="1"/>
        <end position="19"/>
    </location>
</feature>
<keyword evidence="3" id="KW-1185">Reference proteome</keyword>
<evidence type="ECO:0000256" key="1">
    <source>
        <dbReference type="SAM" id="SignalP"/>
    </source>
</evidence>
<comment type="caution">
    <text evidence="2">The sequence shown here is derived from an EMBL/GenBank/DDBJ whole genome shotgun (WGS) entry which is preliminary data.</text>
</comment>
<name>A0AAW1DLB6_9HEMI</name>
<dbReference type="GO" id="GO:0051707">
    <property type="term" value="P:response to other organism"/>
    <property type="evidence" value="ECO:0007669"/>
    <property type="project" value="UniProtKB-ARBA"/>
</dbReference>
<dbReference type="InterPro" id="IPR036574">
    <property type="entry name" value="Scorpion_toxin-like_sf"/>
</dbReference>
<gene>
    <name evidence="2" type="ORF">O3M35_006982</name>
</gene>
<protein>
    <submittedName>
        <fullName evidence="2">Uncharacterized protein</fullName>
    </submittedName>
</protein>
<feature type="chain" id="PRO_5043575850" evidence="1">
    <location>
        <begin position="20"/>
        <end position="103"/>
    </location>
</feature>
<dbReference type="Gene3D" id="3.30.30.10">
    <property type="entry name" value="Knottin, scorpion toxin-like"/>
    <property type="match status" value="1"/>
</dbReference>
<reference evidence="2 3" key="1">
    <citation type="submission" date="2022-12" db="EMBL/GenBank/DDBJ databases">
        <title>Chromosome-level genome assembly of true bugs.</title>
        <authorList>
            <person name="Ma L."/>
            <person name="Li H."/>
        </authorList>
    </citation>
    <scope>NUCLEOTIDE SEQUENCE [LARGE SCALE GENOMIC DNA]</scope>
    <source>
        <strain evidence="2">Lab_2022b</strain>
    </source>
</reference>
<keyword evidence="1" id="KW-0732">Signal</keyword>
<evidence type="ECO:0000313" key="2">
    <source>
        <dbReference type="EMBL" id="KAK9509727.1"/>
    </source>
</evidence>
<dbReference type="Proteomes" id="UP001461498">
    <property type="component" value="Unassembled WGS sequence"/>
</dbReference>
<dbReference type="AlphaFoldDB" id="A0AAW1DLB6"/>
<accession>A0AAW1DLB6</accession>
<evidence type="ECO:0000313" key="3">
    <source>
        <dbReference type="Proteomes" id="UP001461498"/>
    </source>
</evidence>